<evidence type="ECO:0000256" key="3">
    <source>
        <dbReference type="ARBA" id="ARBA00022448"/>
    </source>
</evidence>
<dbReference type="InterPro" id="IPR030678">
    <property type="entry name" value="Peptide/Ni-bd"/>
</dbReference>
<keyword evidence="3" id="KW-0813">Transport</keyword>
<dbReference type="Pfam" id="PF00496">
    <property type="entry name" value="SBP_bac_5"/>
    <property type="match status" value="1"/>
</dbReference>
<dbReference type="GO" id="GO:0043190">
    <property type="term" value="C:ATP-binding cassette (ABC) transporter complex"/>
    <property type="evidence" value="ECO:0007669"/>
    <property type="project" value="InterPro"/>
</dbReference>
<comment type="similarity">
    <text evidence="2">Belongs to the bacterial solute-binding protein 5 family.</text>
</comment>
<dbReference type="Gene3D" id="3.10.105.10">
    <property type="entry name" value="Dipeptide-binding Protein, Domain 3"/>
    <property type="match status" value="1"/>
</dbReference>
<dbReference type="Gene3D" id="3.90.76.10">
    <property type="entry name" value="Dipeptide-binding Protein, Domain 1"/>
    <property type="match status" value="1"/>
</dbReference>
<dbReference type="InterPro" id="IPR000914">
    <property type="entry name" value="SBP_5_dom"/>
</dbReference>
<dbReference type="InterPro" id="IPR039424">
    <property type="entry name" value="SBP_5"/>
</dbReference>
<sequence>MMNRTISRRALMQWALGGAAVLHGISLTGLAQAAATGQLRIGMAAPPTTLDPHLKSNAPNNALATHIYDTLVANDEKSISRPGLATAWRAVDDTHWEFDLRPDVRFSDGEPLTVDDIVVSFDRANTIDSTASFRTYTRNIKSITSPETGKLLIETKQPEPLLPNSLSRIRIIRAKFKDTPSDQFNNGTAAIGTGPYVLKEYVSGNRVALSANPNYWGPKPALPDVELRIVTDAGARLANLLAGDLDLVEQVPYEGVARVEQDERFHIIRGVSSRVVFFSLDTFRDVTPFISGKDGKPLDRNPLKDLRVRQALSMAIDRSAIVERLMQGNAIVASQFLPAGAPGTSAAIKPVPFDAAKATALLAEAGYPDGFRLTIHGPNDRIVNDSKIVQAVAQMFSRIGLEVSVEVMPWSVYADKADAHEFSVNLDSWGVNTGETSNPMTALVATQNPDAGMGIANSGRYSNSDLDAKLAVAKRTLDDTKREMMLSELSDIVFNDVALIPLHHEVLVVAARKDLQFTTRADQYTLAMNAKIV</sequence>
<accession>A0A1G9CJC6</accession>
<dbReference type="Gene3D" id="3.40.190.10">
    <property type="entry name" value="Periplasmic binding protein-like II"/>
    <property type="match status" value="1"/>
</dbReference>
<evidence type="ECO:0000313" key="7">
    <source>
        <dbReference type="Proteomes" id="UP000198894"/>
    </source>
</evidence>
<dbReference type="AlphaFoldDB" id="A0A1G9CJC6"/>
<reference evidence="7" key="1">
    <citation type="submission" date="2016-10" db="EMBL/GenBank/DDBJ databases">
        <authorList>
            <person name="Varghese N."/>
            <person name="Submissions S."/>
        </authorList>
    </citation>
    <scope>NUCLEOTIDE SEQUENCE [LARGE SCALE GENOMIC DNA]</scope>
    <source>
        <strain evidence="7">CGMCC 1.11022</strain>
    </source>
</reference>
<keyword evidence="4" id="KW-0732">Signal</keyword>
<evidence type="ECO:0000256" key="1">
    <source>
        <dbReference type="ARBA" id="ARBA00004418"/>
    </source>
</evidence>
<dbReference type="EMBL" id="FNEE01000016">
    <property type="protein sequence ID" value="SDK51604.1"/>
    <property type="molecule type" value="Genomic_DNA"/>
</dbReference>
<dbReference type="SUPFAM" id="SSF53850">
    <property type="entry name" value="Periplasmic binding protein-like II"/>
    <property type="match status" value="1"/>
</dbReference>
<keyword evidence="7" id="KW-1185">Reference proteome</keyword>
<dbReference type="GO" id="GO:0015833">
    <property type="term" value="P:peptide transport"/>
    <property type="evidence" value="ECO:0007669"/>
    <property type="project" value="TreeGrafter"/>
</dbReference>
<gene>
    <name evidence="6" type="ORF">SAMN05428953_11682</name>
</gene>
<dbReference type="Proteomes" id="UP000198894">
    <property type="component" value="Unassembled WGS sequence"/>
</dbReference>
<dbReference type="PIRSF" id="PIRSF002741">
    <property type="entry name" value="MppA"/>
    <property type="match status" value="1"/>
</dbReference>
<dbReference type="InterPro" id="IPR006311">
    <property type="entry name" value="TAT_signal"/>
</dbReference>
<dbReference type="GO" id="GO:0030288">
    <property type="term" value="C:outer membrane-bounded periplasmic space"/>
    <property type="evidence" value="ECO:0007669"/>
    <property type="project" value="UniProtKB-ARBA"/>
</dbReference>
<evidence type="ECO:0000256" key="2">
    <source>
        <dbReference type="ARBA" id="ARBA00005695"/>
    </source>
</evidence>
<dbReference type="PANTHER" id="PTHR30290:SF9">
    <property type="entry name" value="OLIGOPEPTIDE-BINDING PROTEIN APPA"/>
    <property type="match status" value="1"/>
</dbReference>
<dbReference type="PANTHER" id="PTHR30290">
    <property type="entry name" value="PERIPLASMIC BINDING COMPONENT OF ABC TRANSPORTER"/>
    <property type="match status" value="1"/>
</dbReference>
<evidence type="ECO:0000313" key="6">
    <source>
        <dbReference type="EMBL" id="SDK51604.1"/>
    </source>
</evidence>
<evidence type="ECO:0000259" key="5">
    <source>
        <dbReference type="Pfam" id="PF00496"/>
    </source>
</evidence>
<organism evidence="6 7">
    <name type="scientific">Mesorhizobium muleiense</name>
    <dbReference type="NCBI Taxonomy" id="1004279"/>
    <lineage>
        <taxon>Bacteria</taxon>
        <taxon>Pseudomonadati</taxon>
        <taxon>Pseudomonadota</taxon>
        <taxon>Alphaproteobacteria</taxon>
        <taxon>Hyphomicrobiales</taxon>
        <taxon>Phyllobacteriaceae</taxon>
        <taxon>Mesorhizobium</taxon>
    </lineage>
</organism>
<feature type="domain" description="Solute-binding protein family 5" evidence="5">
    <location>
        <begin position="81"/>
        <end position="448"/>
    </location>
</feature>
<dbReference type="RefSeq" id="WP_091597391.1">
    <property type="nucleotide sequence ID" value="NZ_FNEE01000016.1"/>
</dbReference>
<dbReference type="PROSITE" id="PS51318">
    <property type="entry name" value="TAT"/>
    <property type="match status" value="1"/>
</dbReference>
<dbReference type="CDD" id="cd08498">
    <property type="entry name" value="PBP2_NikA_DppA_OppA_like_2"/>
    <property type="match status" value="1"/>
</dbReference>
<name>A0A1G9CJC6_9HYPH</name>
<dbReference type="GO" id="GO:1904680">
    <property type="term" value="F:peptide transmembrane transporter activity"/>
    <property type="evidence" value="ECO:0007669"/>
    <property type="project" value="TreeGrafter"/>
</dbReference>
<protein>
    <submittedName>
        <fullName evidence="6">Peptide/nickel transport system substrate-binding protein</fullName>
    </submittedName>
</protein>
<evidence type="ECO:0000256" key="4">
    <source>
        <dbReference type="ARBA" id="ARBA00022729"/>
    </source>
</evidence>
<proteinExistence type="inferred from homology"/>
<comment type="subcellular location">
    <subcellularLocation>
        <location evidence="1">Periplasm</location>
    </subcellularLocation>
</comment>